<reference evidence="13" key="1">
    <citation type="journal article" date="2017" name="Genome Biol. Evol.">
        <title>Comparative Genomic Analysis Identifies a Campylobacter Clade Deficient in Selenium Metabolism.</title>
        <authorList>
            <person name="Miller W.G."/>
            <person name="Yee E."/>
            <person name="Lopes B.S."/>
            <person name="Chapman M.H."/>
            <person name="Huynh S."/>
            <person name="Bono J.L."/>
            <person name="Parker C.T."/>
            <person name="Strachan N.J.C."/>
            <person name="Forbes K.J."/>
        </authorList>
    </citation>
    <scope>NUCLEOTIDE SEQUENCE [LARGE SCALE GENOMIC DNA]</scope>
    <source>
        <strain evidence="13">NCTC 13004</strain>
    </source>
</reference>
<dbReference type="NCBIfam" id="NF003026">
    <property type="entry name" value="PRK03903.1"/>
    <property type="match status" value="1"/>
</dbReference>
<comment type="function">
    <text evidence="1 11">Transaldolase is important for the balance of metabolites in the pentose-phosphate pathway.</text>
</comment>
<dbReference type="PANTHER" id="PTHR10683:SF31">
    <property type="entry name" value="TRANSALDOLASE"/>
    <property type="match status" value="1"/>
</dbReference>
<keyword evidence="8 11" id="KW-0570">Pentose shunt</keyword>
<feature type="active site" description="Schiff-base intermediate with substrate" evidence="11">
    <location>
        <position position="127"/>
    </location>
</feature>
<dbReference type="GO" id="GO:0005737">
    <property type="term" value="C:cytoplasm"/>
    <property type="evidence" value="ECO:0007669"/>
    <property type="project" value="UniProtKB-SubCell"/>
</dbReference>
<dbReference type="InterPro" id="IPR001585">
    <property type="entry name" value="TAL/FSA"/>
</dbReference>
<comment type="catalytic activity">
    <reaction evidence="10 11">
        <text>D-sedoheptulose 7-phosphate + D-glyceraldehyde 3-phosphate = D-erythrose 4-phosphate + beta-D-fructose 6-phosphate</text>
        <dbReference type="Rhea" id="RHEA:17053"/>
        <dbReference type="ChEBI" id="CHEBI:16897"/>
        <dbReference type="ChEBI" id="CHEBI:57483"/>
        <dbReference type="ChEBI" id="CHEBI:57634"/>
        <dbReference type="ChEBI" id="CHEBI:59776"/>
        <dbReference type="EC" id="2.2.1.2"/>
    </reaction>
</comment>
<dbReference type="InterPro" id="IPR018225">
    <property type="entry name" value="Transaldolase_AS"/>
</dbReference>
<comment type="pathway">
    <text evidence="3 11">Carbohydrate degradation; pentose phosphate pathway; D-glyceraldehyde 3-phosphate and beta-D-fructose 6-phosphate from D-ribose 5-phosphate and D-xylulose 5-phosphate (non-oxidative stage): step 2/3.</text>
</comment>
<dbReference type="AlphaFoldDB" id="A0A1X9SLA1"/>
<gene>
    <name evidence="11 12" type="primary">tal</name>
    <name evidence="12" type="ORF">CLAN_0229</name>
</gene>
<dbReference type="GeneID" id="46920700"/>
<evidence type="ECO:0000256" key="8">
    <source>
        <dbReference type="ARBA" id="ARBA00023126"/>
    </source>
</evidence>
<dbReference type="RefSeq" id="WP_100590381.1">
    <property type="nucleotide sequence ID" value="NZ_CP015578.1"/>
</dbReference>
<comment type="subcellular location">
    <subcellularLocation>
        <location evidence="2 11">Cytoplasm</location>
    </subcellularLocation>
</comment>
<organism evidence="12 13">
    <name type="scientific">Campylobacter lanienae NCTC 13004</name>
    <dbReference type="NCBI Taxonomy" id="1031753"/>
    <lineage>
        <taxon>Bacteria</taxon>
        <taxon>Pseudomonadati</taxon>
        <taxon>Campylobacterota</taxon>
        <taxon>Epsilonproteobacteria</taxon>
        <taxon>Campylobacterales</taxon>
        <taxon>Campylobacteraceae</taxon>
        <taxon>Campylobacter</taxon>
    </lineage>
</organism>
<dbReference type="GO" id="GO:0004801">
    <property type="term" value="F:transaldolase activity"/>
    <property type="evidence" value="ECO:0007669"/>
    <property type="project" value="UniProtKB-UniRule"/>
</dbReference>
<evidence type="ECO:0000256" key="6">
    <source>
        <dbReference type="ARBA" id="ARBA00022490"/>
    </source>
</evidence>
<dbReference type="Pfam" id="PF00923">
    <property type="entry name" value="TAL_FSA"/>
    <property type="match status" value="1"/>
</dbReference>
<dbReference type="GO" id="GO:0005975">
    <property type="term" value="P:carbohydrate metabolic process"/>
    <property type="evidence" value="ECO:0007669"/>
    <property type="project" value="InterPro"/>
</dbReference>
<dbReference type="EMBL" id="CP015578">
    <property type="protein sequence ID" value="ARQ97000.1"/>
    <property type="molecule type" value="Genomic_DNA"/>
</dbReference>
<evidence type="ECO:0000313" key="12">
    <source>
        <dbReference type="EMBL" id="ARQ97000.1"/>
    </source>
</evidence>
<evidence type="ECO:0000256" key="5">
    <source>
        <dbReference type="ARBA" id="ARBA00013151"/>
    </source>
</evidence>
<dbReference type="PANTHER" id="PTHR10683">
    <property type="entry name" value="TRANSALDOLASE"/>
    <property type="match status" value="1"/>
</dbReference>
<evidence type="ECO:0000256" key="11">
    <source>
        <dbReference type="HAMAP-Rule" id="MF_00493"/>
    </source>
</evidence>
<evidence type="ECO:0000256" key="4">
    <source>
        <dbReference type="ARBA" id="ARBA00008426"/>
    </source>
</evidence>
<dbReference type="SUPFAM" id="SSF51569">
    <property type="entry name" value="Aldolase"/>
    <property type="match status" value="1"/>
</dbReference>
<dbReference type="HAMAP" id="MF_00493">
    <property type="entry name" value="Transaldolase_2"/>
    <property type="match status" value="1"/>
</dbReference>
<evidence type="ECO:0000256" key="10">
    <source>
        <dbReference type="ARBA" id="ARBA00048810"/>
    </source>
</evidence>
<proteinExistence type="inferred from homology"/>
<evidence type="ECO:0000313" key="13">
    <source>
        <dbReference type="Proteomes" id="UP000202031"/>
    </source>
</evidence>
<keyword evidence="7 11" id="KW-0808">Transferase</keyword>
<sequence>MKEINFSLWCDFLESNFINLEFTELIQNGTINGATSNPSIFKNAICNSTAYNELKDKFRKKDAKKLYEILATNDIKMAATKLLSNYARGDDGFVSIEVDPNLILASDIIDEGKRLYNAIKMPNVMIKIPAISPGFEAMSELMKKGINVNATLIFSQSQADECLEAFKEGTKKYQKRFPQAILPQGVISVFVSRFDRLLDDRLDEKAKYGIYNATNIYNQIQNSNQSNVRTLFASTGVKGDNLTPDYYIKELLYPNSINTAPLDTIKAFIANGDFTPKALPSDEEISKFMANAKAANIDYKRVCTDLLDEGLEAFVAAFDEILVSLL</sequence>
<keyword evidence="6 11" id="KW-0963">Cytoplasm</keyword>
<dbReference type="NCBIfam" id="TIGR00876">
    <property type="entry name" value="tal_mycobact"/>
    <property type="match status" value="1"/>
</dbReference>
<dbReference type="InterPro" id="IPR013785">
    <property type="entry name" value="Aldolase_TIM"/>
</dbReference>
<comment type="similarity">
    <text evidence="4 11">Belongs to the transaldolase family. Type 2 subfamily.</text>
</comment>
<dbReference type="PIRSF" id="PIRSF036915">
    <property type="entry name" value="Trnald_Bac_Plnt"/>
    <property type="match status" value="1"/>
</dbReference>
<reference evidence="13" key="2">
    <citation type="journal article" date="2017" name="Genome Biol. Evol.">
        <title>Comparative genomic analysis identifies a Campylobacter clade deficient in selenium metabolism.</title>
        <authorList>
            <person name="Miller W.G."/>
            <person name="Yee E."/>
            <person name="Lopes B.S."/>
            <person name="Chapman M.H."/>
            <person name="Huynh S."/>
            <person name="Bono J.L."/>
            <person name="Parker C.T."/>
            <person name="Strachan N.J.C."/>
            <person name="Forbes K.J."/>
        </authorList>
    </citation>
    <scope>NUCLEOTIDE SEQUENCE [LARGE SCALE GENOMIC DNA]</scope>
    <source>
        <strain evidence="13">NCTC 13004</strain>
    </source>
</reference>
<dbReference type="PROSITE" id="PS01054">
    <property type="entry name" value="TRANSALDOLASE_1"/>
    <property type="match status" value="1"/>
</dbReference>
<name>A0A1X9SLA1_9BACT</name>
<dbReference type="Proteomes" id="UP000202031">
    <property type="component" value="Chromosome"/>
</dbReference>
<evidence type="ECO:0000256" key="1">
    <source>
        <dbReference type="ARBA" id="ARBA00003518"/>
    </source>
</evidence>
<evidence type="ECO:0000256" key="3">
    <source>
        <dbReference type="ARBA" id="ARBA00004857"/>
    </source>
</evidence>
<dbReference type="KEGG" id="clx:CLAN_0229"/>
<dbReference type="InterPro" id="IPR004732">
    <property type="entry name" value="Transaldolase_2"/>
</dbReference>
<protein>
    <recommendedName>
        <fullName evidence="5 11">Transaldolase</fullName>
        <ecNumber evidence="5 11">2.2.1.2</ecNumber>
    </recommendedName>
</protein>
<evidence type="ECO:0000256" key="2">
    <source>
        <dbReference type="ARBA" id="ARBA00004496"/>
    </source>
</evidence>
<keyword evidence="9 11" id="KW-0704">Schiff base</keyword>
<dbReference type="GO" id="GO:0006098">
    <property type="term" value="P:pentose-phosphate shunt"/>
    <property type="evidence" value="ECO:0007669"/>
    <property type="project" value="UniProtKB-UniRule"/>
</dbReference>
<dbReference type="UniPathway" id="UPA00115">
    <property type="reaction ID" value="UER00414"/>
</dbReference>
<evidence type="ECO:0000256" key="9">
    <source>
        <dbReference type="ARBA" id="ARBA00023270"/>
    </source>
</evidence>
<accession>A0A1X9SLA1</accession>
<evidence type="ECO:0000256" key="7">
    <source>
        <dbReference type="ARBA" id="ARBA00022679"/>
    </source>
</evidence>
<dbReference type="EC" id="2.2.1.2" evidence="5 11"/>
<dbReference type="Gene3D" id="3.20.20.70">
    <property type="entry name" value="Aldolase class I"/>
    <property type="match status" value="1"/>
</dbReference>